<dbReference type="AlphaFoldDB" id="A0AA88A0C7"/>
<dbReference type="EMBL" id="BTGU01000017">
    <property type="protein sequence ID" value="GMN43937.1"/>
    <property type="molecule type" value="Genomic_DNA"/>
</dbReference>
<comment type="caution">
    <text evidence="1">The sequence shown here is derived from an EMBL/GenBank/DDBJ whole genome shotgun (WGS) entry which is preliminary data.</text>
</comment>
<accession>A0AA88A0C7</accession>
<reference evidence="1" key="1">
    <citation type="submission" date="2023-07" db="EMBL/GenBank/DDBJ databases">
        <title>draft genome sequence of fig (Ficus carica).</title>
        <authorList>
            <person name="Takahashi T."/>
            <person name="Nishimura K."/>
        </authorList>
    </citation>
    <scope>NUCLEOTIDE SEQUENCE</scope>
</reference>
<organism evidence="1 2">
    <name type="scientific">Ficus carica</name>
    <name type="common">Common fig</name>
    <dbReference type="NCBI Taxonomy" id="3494"/>
    <lineage>
        <taxon>Eukaryota</taxon>
        <taxon>Viridiplantae</taxon>
        <taxon>Streptophyta</taxon>
        <taxon>Embryophyta</taxon>
        <taxon>Tracheophyta</taxon>
        <taxon>Spermatophyta</taxon>
        <taxon>Magnoliopsida</taxon>
        <taxon>eudicotyledons</taxon>
        <taxon>Gunneridae</taxon>
        <taxon>Pentapetalae</taxon>
        <taxon>rosids</taxon>
        <taxon>fabids</taxon>
        <taxon>Rosales</taxon>
        <taxon>Moraceae</taxon>
        <taxon>Ficeae</taxon>
        <taxon>Ficus</taxon>
    </lineage>
</organism>
<evidence type="ECO:0000313" key="1">
    <source>
        <dbReference type="EMBL" id="GMN43937.1"/>
    </source>
</evidence>
<sequence>MVSSKIHNLCLSTFTTQTKSCPPTCHLFHFPDFPFDKDNYAFLTTYKDRDDGKENPIKFAISLFHLPMQAEPNDCYGFELTG</sequence>
<dbReference type="Proteomes" id="UP001187192">
    <property type="component" value="Unassembled WGS sequence"/>
</dbReference>
<keyword evidence="2" id="KW-1185">Reference proteome</keyword>
<proteinExistence type="predicted"/>
<evidence type="ECO:0000313" key="2">
    <source>
        <dbReference type="Proteomes" id="UP001187192"/>
    </source>
</evidence>
<protein>
    <submittedName>
        <fullName evidence="1">Uncharacterized protein</fullName>
    </submittedName>
</protein>
<name>A0AA88A0C7_FICCA</name>
<gene>
    <name evidence="1" type="ORF">TIFTF001_013135</name>
</gene>